<dbReference type="KEGG" id="parq:DSM112329_01243"/>
<proteinExistence type="predicted"/>
<protein>
    <recommendedName>
        <fullName evidence="2">50S ribosomal protein L29</fullName>
    </recommendedName>
</protein>
<dbReference type="EMBL" id="CP114014">
    <property type="protein sequence ID" value="XAY04410.1"/>
    <property type="molecule type" value="Genomic_DNA"/>
</dbReference>
<evidence type="ECO:0008006" key="2">
    <source>
        <dbReference type="Google" id="ProtNLM"/>
    </source>
</evidence>
<sequence>MQRVLDKSAVLKELESVATKLAAPGLTSKARLPLLRRQAQLGDLRDAIAARARSGAS</sequence>
<organism evidence="1">
    <name type="scientific">Paraconexibacter sp. AEG42_29</name>
    <dbReference type="NCBI Taxonomy" id="2997339"/>
    <lineage>
        <taxon>Bacteria</taxon>
        <taxon>Bacillati</taxon>
        <taxon>Actinomycetota</taxon>
        <taxon>Thermoleophilia</taxon>
        <taxon>Solirubrobacterales</taxon>
        <taxon>Paraconexibacteraceae</taxon>
        <taxon>Paraconexibacter</taxon>
    </lineage>
</organism>
<evidence type="ECO:0000313" key="1">
    <source>
        <dbReference type="EMBL" id="XAY04410.1"/>
    </source>
</evidence>
<gene>
    <name evidence="1" type="ORF">DSM112329_01243</name>
</gene>
<dbReference type="AlphaFoldDB" id="A0AAU7ARU4"/>
<reference evidence="1" key="1">
    <citation type="submission" date="2022-12" db="EMBL/GenBank/DDBJ databases">
        <title>Paraconexibacter alkalitolerans sp. nov. and Baekduia alba sp. nov., isolated from soil and emended description of the genera Paraconexibacter (Chun et al., 2020) and Baekduia (An et al., 2020).</title>
        <authorList>
            <person name="Vieira S."/>
            <person name="Huber K.J."/>
            <person name="Geppert A."/>
            <person name="Wolf J."/>
            <person name="Neumann-Schaal M."/>
            <person name="Muesken M."/>
            <person name="Overmann J."/>
        </authorList>
    </citation>
    <scope>NUCLEOTIDE SEQUENCE</scope>
    <source>
        <strain evidence="1">AEG42_29</strain>
    </source>
</reference>
<accession>A0AAU7ARU4</accession>
<dbReference type="RefSeq" id="WP_354700950.1">
    <property type="nucleotide sequence ID" value="NZ_CP114014.1"/>
</dbReference>
<name>A0AAU7ARU4_9ACTN</name>